<dbReference type="PRINTS" id="PR00419">
    <property type="entry name" value="ADXRDTASE"/>
</dbReference>
<dbReference type="Gene3D" id="3.40.50.720">
    <property type="entry name" value="NAD(P)-binding Rossmann-like Domain"/>
    <property type="match status" value="1"/>
</dbReference>
<keyword evidence="3" id="KW-0274">FAD</keyword>
<dbReference type="InterPro" id="IPR055275">
    <property type="entry name" value="Ferredox_Rdtase"/>
</dbReference>
<keyword evidence="2" id="KW-0285">Flavoprotein</keyword>
<keyword evidence="8" id="KW-1185">Reference proteome</keyword>
<dbReference type="AlphaFoldDB" id="A0A0P1BS00"/>
<reference evidence="8" key="1">
    <citation type="submission" date="2014-09" db="EMBL/GenBank/DDBJ databases">
        <authorList>
            <person name="Sharma Rahul"/>
            <person name="Thines Marco"/>
        </authorList>
    </citation>
    <scope>NUCLEOTIDE SEQUENCE [LARGE SCALE GENOMIC DNA]</scope>
</reference>
<comment type="cofactor">
    <cofactor evidence="1">
        <name>FAD</name>
        <dbReference type="ChEBI" id="CHEBI:57692"/>
    </cofactor>
</comment>
<evidence type="ECO:0000256" key="4">
    <source>
        <dbReference type="ARBA" id="ARBA00022857"/>
    </source>
</evidence>
<evidence type="ECO:0000256" key="1">
    <source>
        <dbReference type="ARBA" id="ARBA00001974"/>
    </source>
</evidence>
<dbReference type="EMBL" id="CCYA01000276">
    <property type="protein sequence ID" value="CEH18653.1"/>
    <property type="molecule type" value="Genomic_DNA"/>
</dbReference>
<evidence type="ECO:0000256" key="6">
    <source>
        <dbReference type="SAM" id="MobiDB-lite"/>
    </source>
</evidence>
<evidence type="ECO:0000256" key="3">
    <source>
        <dbReference type="ARBA" id="ARBA00022827"/>
    </source>
</evidence>
<evidence type="ECO:0000313" key="8">
    <source>
        <dbReference type="Proteomes" id="UP000054845"/>
    </source>
</evidence>
<sequence length="605" mass="65768">MRLAIVGSGPSAFYAAARILSSEFGNVQVDMYERLPVPHGLVRWGVAPDHPDVKNVEHRFAEVAKDPRFNFYGNVNIVSQGGANPRSSSISSSSSSSSRDAVLSSEADALESYPSAIHLPIESILPHYNSLLLAYGSTRSRSLGIPGSPDIFGRGGLRNVHSSLDFVHWYNGHPAAHDVSLGGGGGAKHMDLTGVQKLSIIGAGNVALDVARIVLRAPTALGIAGSSEKTSDPTIDAHSNPGKELTPLRKSDIPEPVLAHLSSSRVRKVDIFARRGPAQLACTTKELREMMTLWSNAETAHVRFEGVREKDKLRGLEGLQALQRSSSPEYRAKKRMLELLWADEASKSRTSKKKSFKVAKNEQQQQAPHMALPPTHYDPHSASTQAVSQWALNFWHTPKSFEARLEAEDRVGSIRFSVGDGQKEVSKDISTDFVVTSVGYLGAPLLRKGKSEGDDDAERSSSIIPWDSRKGVVPNEGGRVVRPAVDGSSKIVPGLYVSGWLARGPVGVIASTMYDANSVADLILSDWAQQLSSAHSDATSPDLLLAAPGQQAPDLPKELRESSRPFVDWKGWQRIDREELKRGQELGKLREKILTVDEMLRVAVQ</sequence>
<protein>
    <submittedName>
        <fullName evidence="7">Ferredoxin/adrenodoxin reductase</fullName>
    </submittedName>
</protein>
<evidence type="ECO:0000313" key="7">
    <source>
        <dbReference type="EMBL" id="CEH18653.1"/>
    </source>
</evidence>
<dbReference type="SUPFAM" id="SSF51971">
    <property type="entry name" value="Nucleotide-binding domain"/>
    <property type="match status" value="1"/>
</dbReference>
<dbReference type="OrthoDB" id="333024at2759"/>
<evidence type="ECO:0000256" key="5">
    <source>
        <dbReference type="ARBA" id="ARBA00023002"/>
    </source>
</evidence>
<feature type="region of interest" description="Disordered" evidence="6">
    <location>
        <begin position="351"/>
        <end position="370"/>
    </location>
</feature>
<dbReference type="Proteomes" id="UP000054845">
    <property type="component" value="Unassembled WGS sequence"/>
</dbReference>
<dbReference type="GO" id="GO:0016491">
    <property type="term" value="F:oxidoreductase activity"/>
    <property type="evidence" value="ECO:0007669"/>
    <property type="project" value="UniProtKB-KW"/>
</dbReference>
<keyword evidence="4" id="KW-0521">NADP</keyword>
<organism evidence="7 8">
    <name type="scientific">Ceraceosorus bombacis</name>
    <dbReference type="NCBI Taxonomy" id="401625"/>
    <lineage>
        <taxon>Eukaryota</taxon>
        <taxon>Fungi</taxon>
        <taxon>Dikarya</taxon>
        <taxon>Basidiomycota</taxon>
        <taxon>Ustilaginomycotina</taxon>
        <taxon>Exobasidiomycetes</taxon>
        <taxon>Ceraceosorales</taxon>
        <taxon>Ceraceosoraceae</taxon>
        <taxon>Ceraceosorus</taxon>
    </lineage>
</organism>
<dbReference type="InterPro" id="IPR036188">
    <property type="entry name" value="FAD/NAD-bd_sf"/>
</dbReference>
<name>A0A0P1BS00_9BASI</name>
<dbReference type="PANTHER" id="PTHR48467:SF1">
    <property type="entry name" value="GLUTAMATE SYNTHASE 1 [NADH], CHLOROPLASTIC-LIKE"/>
    <property type="match status" value="1"/>
</dbReference>
<accession>A0A0P1BS00</accession>
<dbReference type="STRING" id="401625.A0A0P1BS00"/>
<feature type="region of interest" description="Disordered" evidence="6">
    <location>
        <begin position="225"/>
        <end position="244"/>
    </location>
</feature>
<dbReference type="PANTHER" id="PTHR48467">
    <property type="entry name" value="GLUTAMATE SYNTHASE 1 [NADH], CHLOROPLASTIC-LIKE"/>
    <property type="match status" value="1"/>
</dbReference>
<keyword evidence="5" id="KW-0560">Oxidoreductase</keyword>
<dbReference type="Gene3D" id="3.50.50.60">
    <property type="entry name" value="FAD/NAD(P)-binding domain"/>
    <property type="match status" value="1"/>
</dbReference>
<evidence type="ECO:0000256" key="2">
    <source>
        <dbReference type="ARBA" id="ARBA00022630"/>
    </source>
</evidence>
<proteinExistence type="predicted"/>